<accession>A0A239ER59</accession>
<gene>
    <name evidence="2" type="ORF">SAMN05443665_1004180</name>
</gene>
<dbReference type="Proteomes" id="UP000198318">
    <property type="component" value="Unassembled WGS sequence"/>
</dbReference>
<dbReference type="Pfam" id="PF13569">
    <property type="entry name" value="DUF4132"/>
    <property type="match status" value="1"/>
</dbReference>
<reference evidence="2 3" key="1">
    <citation type="submission" date="2017-06" db="EMBL/GenBank/DDBJ databases">
        <authorList>
            <person name="Kim H.J."/>
            <person name="Triplett B.A."/>
        </authorList>
    </citation>
    <scope>NUCLEOTIDE SEQUENCE [LARGE SCALE GENOMIC DNA]</scope>
    <source>
        <strain evidence="2 3">DSM 44715</strain>
    </source>
</reference>
<dbReference type="OrthoDB" id="4554725at2"/>
<evidence type="ECO:0000259" key="1">
    <source>
        <dbReference type="Pfam" id="PF13569"/>
    </source>
</evidence>
<sequence>MEDQPPGEDVLTLPEPWRRAVHARRGGTPGPKIKTDPAAPAAVRDLVERTGGAVEALRAGGAGDPALAEAARRHLDGAPDPVGAAAVAAVTVLGAGGANARDAIHRAYVDAWLAEHGIAFTACALVELSRTEAVRQGGGPWKGTWVGAARVQHEATVAVPADEARRVRGLLAVASDADYAAAVDRLAAHRTGFGARWLVSYLVPTRQDWVDECCAAPVPPRTGLDLILLALSALGSADQLAAPLLMRGLPLYRTNRALVATLVDGIGSDVLPLLLRAVDGGSMPSDDRRTVMETIAFLPTDEAFWALLDRLGLKHARAALGEAARRFPVRALRLLAAAGADELLAGHVAAHPEVVAAALPGLPDDVAAAVERVAVASERVADAAPDEVPAVLAAPPWRAPRRPVLKGLTPPAPRLAWHEGERREWLGTELDKHVGKPGDDVDWEAAAEGYRSGEHKLAALQLMCYGPEEVVRPLLPGYEGLVRRFAHVWMRPLVARYELDALPVALRTARPHLETCGDPLLPYLDAEVALLMADGLVKRGNRLEPARRWFDRHGLAAVPLLVPAALGTKAKDRRGAETALRYLHAAHGLPGVADAARAAHGDDAGAAIGELLSLPPTHTGLAQPVKTGTWIDPALLPQVLLRKRDRALPLDAVNALIELLTLDSPHEMDDLAEACEPGSLAEFGWGLFRQWLDAGKPAKDGWALRQLGRTGDDGTVRRLTPVIRAWPGEGGHRNAVTGLGVLAEIGTDVALMHLHGIAQKVKFKGLQVEAQARIREVADRLGLTTEELGDRLVPGFGLDADGGMVLDYGPRRFRVGFDEQLKPFVTDEDGKRRKALPKPGAKDDPELAPAAYTAFAGLKKDVRTAAADQIRRLERAMVTQRRWAPDDFGEFIVRHPLVRHIARRLLWVAEHDGAEKEGAGNGGAANAPLETAFRIAEDGTFADVDDDVFDLPAAARVRLMHPALPGTDVKAWAEVFADYEILQPFPQLGRPVHVLAEDDRDSGRLARFEGLKVPFGKVLGLVKLGWERGEPQDAGGERWISRRVAADRYVVIDLDPGISVGAVDAAGDHQFLDYVWLATEPGDFWPSRGTPHTFGELDAVTASEVLADLTTLAEAAQA</sequence>
<protein>
    <recommendedName>
        <fullName evidence="1">DUF4132 domain-containing protein</fullName>
    </recommendedName>
</protein>
<dbReference type="EMBL" id="FZOR01000004">
    <property type="protein sequence ID" value="SNS46911.1"/>
    <property type="molecule type" value="Genomic_DNA"/>
</dbReference>
<evidence type="ECO:0000313" key="3">
    <source>
        <dbReference type="Proteomes" id="UP000198318"/>
    </source>
</evidence>
<dbReference type="InterPro" id="IPR025406">
    <property type="entry name" value="DUF4132"/>
</dbReference>
<proteinExistence type="predicted"/>
<evidence type="ECO:0000313" key="2">
    <source>
        <dbReference type="EMBL" id="SNS46911.1"/>
    </source>
</evidence>
<organism evidence="2 3">
    <name type="scientific">Actinomadura meyerae</name>
    <dbReference type="NCBI Taxonomy" id="240840"/>
    <lineage>
        <taxon>Bacteria</taxon>
        <taxon>Bacillati</taxon>
        <taxon>Actinomycetota</taxon>
        <taxon>Actinomycetes</taxon>
        <taxon>Streptosporangiales</taxon>
        <taxon>Thermomonosporaceae</taxon>
        <taxon>Actinomadura</taxon>
    </lineage>
</organism>
<dbReference type="AlphaFoldDB" id="A0A239ER59"/>
<dbReference type="RefSeq" id="WP_089325069.1">
    <property type="nucleotide sequence ID" value="NZ_FZOR01000004.1"/>
</dbReference>
<feature type="domain" description="DUF4132" evidence="1">
    <location>
        <begin position="830"/>
        <end position="1026"/>
    </location>
</feature>
<keyword evidence="3" id="KW-1185">Reference proteome</keyword>
<name>A0A239ER59_9ACTN</name>